<feature type="compositionally biased region" description="Gly residues" evidence="10">
    <location>
        <begin position="43"/>
        <end position="59"/>
    </location>
</feature>
<sequence length="162" mass="15259">MTTTENAALSRRKMLCGVLVALAVPGGLAACGDAATTGDSSGTTGGTTGGSTGGTTGGSTGSAGAAAIVALADVPDGGGVIAGNPANSKPLVLVRTGDTVKAFDAACPHAGTTVAEPEGGTITCPNHGSQFDAATGAVRKGPATKGLPEVEVKVEGGQVVLA</sequence>
<dbReference type="GO" id="GO:0051537">
    <property type="term" value="F:2 iron, 2 sulfur cluster binding"/>
    <property type="evidence" value="ECO:0007669"/>
    <property type="project" value="UniProtKB-KW"/>
</dbReference>
<evidence type="ECO:0000256" key="6">
    <source>
        <dbReference type="ARBA" id="ARBA00023014"/>
    </source>
</evidence>
<dbReference type="InterPro" id="IPR036922">
    <property type="entry name" value="Rieske_2Fe-2S_sf"/>
</dbReference>
<evidence type="ECO:0000313" key="13">
    <source>
        <dbReference type="EMBL" id="GGP62359.1"/>
    </source>
</evidence>
<dbReference type="GO" id="GO:0046872">
    <property type="term" value="F:metal ion binding"/>
    <property type="evidence" value="ECO:0007669"/>
    <property type="project" value="UniProtKB-KW"/>
</dbReference>
<evidence type="ECO:0000256" key="5">
    <source>
        <dbReference type="ARBA" id="ARBA00023004"/>
    </source>
</evidence>
<dbReference type="GO" id="GO:0016020">
    <property type="term" value="C:membrane"/>
    <property type="evidence" value="ECO:0007669"/>
    <property type="project" value="InterPro"/>
</dbReference>
<dbReference type="Gene3D" id="2.102.10.10">
    <property type="entry name" value="Rieske [2Fe-2S] iron-sulphur domain"/>
    <property type="match status" value="1"/>
</dbReference>
<keyword evidence="4" id="KW-0479">Metal-binding</keyword>
<evidence type="ECO:0000256" key="2">
    <source>
        <dbReference type="ARBA" id="ARBA00015816"/>
    </source>
</evidence>
<evidence type="ECO:0000256" key="11">
    <source>
        <dbReference type="SAM" id="SignalP"/>
    </source>
</evidence>
<dbReference type="InterPro" id="IPR005805">
    <property type="entry name" value="Rieske_Fe-S_prot_C"/>
</dbReference>
<accession>A0A918EFM9</accession>
<dbReference type="Proteomes" id="UP000639606">
    <property type="component" value="Unassembled WGS sequence"/>
</dbReference>
<organism evidence="13 14">
    <name type="scientific">Saccharothrix coeruleofusca</name>
    <dbReference type="NCBI Taxonomy" id="33919"/>
    <lineage>
        <taxon>Bacteria</taxon>
        <taxon>Bacillati</taxon>
        <taxon>Actinomycetota</taxon>
        <taxon>Actinomycetes</taxon>
        <taxon>Pseudonocardiales</taxon>
        <taxon>Pseudonocardiaceae</taxon>
        <taxon>Saccharothrix</taxon>
    </lineage>
</organism>
<keyword evidence="14" id="KW-1185">Reference proteome</keyword>
<dbReference type="CDD" id="cd03467">
    <property type="entry name" value="Rieske"/>
    <property type="match status" value="1"/>
</dbReference>
<keyword evidence="5" id="KW-0408">Iron</keyword>
<keyword evidence="3" id="KW-0001">2Fe-2S</keyword>
<keyword evidence="11" id="KW-0732">Signal</keyword>
<dbReference type="PANTHER" id="PTHR10134">
    <property type="entry name" value="CYTOCHROME B-C1 COMPLEX SUBUNIT RIESKE, MITOCHONDRIAL"/>
    <property type="match status" value="1"/>
</dbReference>
<evidence type="ECO:0000313" key="14">
    <source>
        <dbReference type="Proteomes" id="UP000639606"/>
    </source>
</evidence>
<evidence type="ECO:0000256" key="7">
    <source>
        <dbReference type="ARBA" id="ARBA00023157"/>
    </source>
</evidence>
<dbReference type="InterPro" id="IPR014349">
    <property type="entry name" value="Rieske_Fe-S_prot"/>
</dbReference>
<keyword evidence="6" id="KW-0411">Iron-sulfur</keyword>
<feature type="region of interest" description="Disordered" evidence="10">
    <location>
        <begin position="35"/>
        <end position="59"/>
    </location>
</feature>
<dbReference type="GO" id="GO:0016705">
    <property type="term" value="F:oxidoreductase activity, acting on paired donors, with incorporation or reduction of molecular oxygen"/>
    <property type="evidence" value="ECO:0007669"/>
    <property type="project" value="UniProtKB-ARBA"/>
</dbReference>
<dbReference type="PRINTS" id="PR00162">
    <property type="entry name" value="RIESKE"/>
</dbReference>
<keyword evidence="7" id="KW-1015">Disulfide bond</keyword>
<reference evidence="13" key="2">
    <citation type="submission" date="2020-09" db="EMBL/GenBank/DDBJ databases">
        <authorList>
            <person name="Sun Q."/>
            <person name="Ohkuma M."/>
        </authorList>
    </citation>
    <scope>NUCLEOTIDE SEQUENCE</scope>
    <source>
        <strain evidence="13">JCM 3313</strain>
    </source>
</reference>
<comment type="cofactor">
    <cofactor evidence="9">
        <name>[2Fe-2S] cluster</name>
        <dbReference type="ChEBI" id="CHEBI:190135"/>
    </cofactor>
</comment>
<feature type="signal peptide" evidence="11">
    <location>
        <begin position="1"/>
        <end position="29"/>
    </location>
</feature>
<dbReference type="GO" id="GO:0004497">
    <property type="term" value="F:monooxygenase activity"/>
    <property type="evidence" value="ECO:0007669"/>
    <property type="project" value="UniProtKB-ARBA"/>
</dbReference>
<gene>
    <name evidence="13" type="ORF">GCM10010185_38480</name>
</gene>
<protein>
    <recommendedName>
        <fullName evidence="2">Cytochrome bc1 complex Rieske iron-sulfur subunit</fullName>
    </recommendedName>
    <alternativeName>
        <fullName evidence="8">Cytochrome bc1 reductase complex subunit QcrA</fullName>
    </alternativeName>
</protein>
<dbReference type="AlphaFoldDB" id="A0A918EFM9"/>
<dbReference type="EMBL" id="BMRG01000007">
    <property type="protein sequence ID" value="GGP62359.1"/>
    <property type="molecule type" value="Genomic_DNA"/>
</dbReference>
<dbReference type="InterPro" id="IPR017941">
    <property type="entry name" value="Rieske_2Fe-2S"/>
</dbReference>
<feature type="domain" description="Rieske" evidence="12">
    <location>
        <begin position="66"/>
        <end position="161"/>
    </location>
</feature>
<dbReference type="PROSITE" id="PS51296">
    <property type="entry name" value="RIESKE"/>
    <property type="match status" value="1"/>
</dbReference>
<dbReference type="Pfam" id="PF00355">
    <property type="entry name" value="Rieske"/>
    <property type="match status" value="1"/>
</dbReference>
<dbReference type="RefSeq" id="WP_189224660.1">
    <property type="nucleotide sequence ID" value="NZ_BMRG01000007.1"/>
</dbReference>
<evidence type="ECO:0000256" key="9">
    <source>
        <dbReference type="ARBA" id="ARBA00034078"/>
    </source>
</evidence>
<comment type="function">
    <text evidence="1">Iron-sulfur subunit of the cytochrome bc1 complex, an essential component of the respiratory electron transport chain required for ATP synthesis. The bc1 complex catalyzes the oxidation of menaquinol and the reduction of cytochrome c in the respiratory chain. The bc1 complex operates through a Q-cycle mechanism that couples electron transfer to generation of the proton gradient that drives ATP synthesis.</text>
</comment>
<name>A0A918EFM9_9PSEU</name>
<comment type="caution">
    <text evidence="13">The sequence shown here is derived from an EMBL/GenBank/DDBJ whole genome shotgun (WGS) entry which is preliminary data.</text>
</comment>
<evidence type="ECO:0000256" key="4">
    <source>
        <dbReference type="ARBA" id="ARBA00022723"/>
    </source>
</evidence>
<evidence type="ECO:0000256" key="10">
    <source>
        <dbReference type="SAM" id="MobiDB-lite"/>
    </source>
</evidence>
<feature type="chain" id="PRO_5038820597" description="Cytochrome bc1 complex Rieske iron-sulfur subunit" evidence="11">
    <location>
        <begin position="30"/>
        <end position="162"/>
    </location>
</feature>
<evidence type="ECO:0000259" key="12">
    <source>
        <dbReference type="PROSITE" id="PS51296"/>
    </source>
</evidence>
<reference evidence="13" key="1">
    <citation type="journal article" date="2014" name="Int. J. Syst. Evol. Microbiol.">
        <title>Complete genome sequence of Corynebacterium casei LMG S-19264T (=DSM 44701T), isolated from a smear-ripened cheese.</title>
        <authorList>
            <consortium name="US DOE Joint Genome Institute (JGI-PGF)"/>
            <person name="Walter F."/>
            <person name="Albersmeier A."/>
            <person name="Kalinowski J."/>
            <person name="Ruckert C."/>
        </authorList>
    </citation>
    <scope>NUCLEOTIDE SEQUENCE</scope>
    <source>
        <strain evidence="13">JCM 3313</strain>
    </source>
</reference>
<evidence type="ECO:0000256" key="3">
    <source>
        <dbReference type="ARBA" id="ARBA00022714"/>
    </source>
</evidence>
<evidence type="ECO:0000256" key="8">
    <source>
        <dbReference type="ARBA" id="ARBA00029586"/>
    </source>
</evidence>
<evidence type="ECO:0000256" key="1">
    <source>
        <dbReference type="ARBA" id="ARBA00002494"/>
    </source>
</evidence>
<dbReference type="SUPFAM" id="SSF50022">
    <property type="entry name" value="ISP domain"/>
    <property type="match status" value="1"/>
</dbReference>
<proteinExistence type="predicted"/>